<dbReference type="KEGG" id="erz:ER308_03980"/>
<sequence>MTALKDHVDPRMVEGLAAEFAASDTDFPAAAFVERATEGLEELELMGRVRHVADALEHALPTEPAEVVAVFDAALASESFRGWMLWPCAEVIGRTGPTEPETVIPFMARLTPRVSCEFAIRPCIEQVPEITFGHLHQWVDHPDEHVRRLVSEGTRPRLPWGTRLRALQADPAPAIALLDRLRDDPSGFVRRSVANHLGDVVKDHPELALATAERWQREGGRHVDEVVRHGLRTRIKAGDAAALRLVGYDGDAPVRMPHLAISPRRLAIGETATLGVELSADGHRAVPVVVEYLVHYLGARGPRKPQAYRLAERTLQPGETCALQRRHTFAHASIRTLHPGRHLVEVQVNGRVLGADAVEITE</sequence>
<keyword evidence="2" id="KW-1185">Reference proteome</keyword>
<proteinExistence type="predicted"/>
<organism evidence="1 2">
    <name type="scientific">Egibacter rhizosphaerae</name>
    <dbReference type="NCBI Taxonomy" id="1670831"/>
    <lineage>
        <taxon>Bacteria</taxon>
        <taxon>Bacillati</taxon>
        <taxon>Actinomycetota</taxon>
        <taxon>Nitriliruptoria</taxon>
        <taxon>Egibacterales</taxon>
        <taxon>Egibacteraceae</taxon>
        <taxon>Egibacter</taxon>
    </lineage>
</organism>
<accession>A0A411YC30</accession>
<name>A0A411YC30_9ACTN</name>
<dbReference type="SUPFAM" id="SSF48371">
    <property type="entry name" value="ARM repeat"/>
    <property type="match status" value="1"/>
</dbReference>
<dbReference type="OrthoDB" id="9797162at2"/>
<dbReference type="EMBL" id="CP036402">
    <property type="protein sequence ID" value="QBI18791.1"/>
    <property type="molecule type" value="Genomic_DNA"/>
</dbReference>
<dbReference type="InterPro" id="IPR016024">
    <property type="entry name" value="ARM-type_fold"/>
</dbReference>
<evidence type="ECO:0000313" key="1">
    <source>
        <dbReference type="EMBL" id="QBI18791.1"/>
    </source>
</evidence>
<reference evidence="1 2" key="1">
    <citation type="submission" date="2019-01" db="EMBL/GenBank/DDBJ databases">
        <title>Egibacter rhizosphaerae EGI 80759T.</title>
        <authorList>
            <person name="Chen D.-D."/>
            <person name="Tian Y."/>
            <person name="Jiao J.-Y."/>
            <person name="Zhang X.-T."/>
            <person name="Zhang Y.-G."/>
            <person name="Zhang Y."/>
            <person name="Xiao M."/>
            <person name="Shu W.-S."/>
            <person name="Li W.-J."/>
        </authorList>
    </citation>
    <scope>NUCLEOTIDE SEQUENCE [LARGE SCALE GENOMIC DNA]</scope>
    <source>
        <strain evidence="1 2">EGI 80759</strain>
    </source>
</reference>
<dbReference type="AlphaFoldDB" id="A0A411YC30"/>
<gene>
    <name evidence="1" type="ORF">ER308_03980</name>
</gene>
<dbReference type="RefSeq" id="WP_131153788.1">
    <property type="nucleotide sequence ID" value="NZ_CP036402.1"/>
</dbReference>
<dbReference type="Gene3D" id="1.25.40.290">
    <property type="entry name" value="ARM repeat domains"/>
    <property type="match status" value="1"/>
</dbReference>
<dbReference type="Proteomes" id="UP000291469">
    <property type="component" value="Chromosome"/>
</dbReference>
<evidence type="ECO:0000313" key="2">
    <source>
        <dbReference type="Proteomes" id="UP000291469"/>
    </source>
</evidence>
<protein>
    <submittedName>
        <fullName evidence="1">DNA alkylation repair protein</fullName>
    </submittedName>
</protein>